<dbReference type="PANTHER" id="PTHR33747">
    <property type="entry name" value="UPF0225 PROTEIN SCO1677"/>
    <property type="match status" value="1"/>
</dbReference>
<sequence>MSLCPCASGKNFSECCEPIIKDQAKAGGPEALMRARYTAFAVQDIDFLRESLMPGTRQDFDEQAVRQWAQAAQWPGVEIVSSELAADGESGVVHFIARYTVNGKPQEFEEKAIFQKQQGLWYYVDGEVRGQTTYRRESPKIGRNDPCPCGSGKKYKKCCG</sequence>
<proteinExistence type="predicted"/>
<keyword evidence="3" id="KW-1185">Reference proteome</keyword>
<dbReference type="KEGG" id="daf:Desaf_2795"/>
<evidence type="ECO:0000259" key="1">
    <source>
        <dbReference type="Pfam" id="PF17775"/>
    </source>
</evidence>
<gene>
    <name evidence="2" type="ORF">Desaf_2795</name>
</gene>
<organism evidence="2 3">
    <name type="scientific">Desulfocurvibacter africanus subsp. africanus str. Walvis Bay</name>
    <dbReference type="NCBI Taxonomy" id="690850"/>
    <lineage>
        <taxon>Bacteria</taxon>
        <taxon>Pseudomonadati</taxon>
        <taxon>Thermodesulfobacteriota</taxon>
        <taxon>Desulfovibrionia</taxon>
        <taxon>Desulfovibrionales</taxon>
        <taxon>Desulfovibrionaceae</taxon>
        <taxon>Desulfocurvibacter</taxon>
    </lineage>
</organism>
<dbReference type="Pfam" id="PF17775">
    <property type="entry name" value="YchJ_M-like"/>
    <property type="match status" value="1"/>
</dbReference>
<dbReference type="SUPFAM" id="SSF103642">
    <property type="entry name" value="Sec-C motif"/>
    <property type="match status" value="1"/>
</dbReference>
<protein>
    <submittedName>
        <fullName evidence="2">SEC-C motif domain protein</fullName>
    </submittedName>
</protein>
<dbReference type="PANTHER" id="PTHR33747:SF1">
    <property type="entry name" value="ADENYLATE CYCLASE-ASSOCIATED CAP C-TERMINAL DOMAIN-CONTAINING PROTEIN"/>
    <property type="match status" value="1"/>
</dbReference>
<dbReference type="Pfam" id="PF02810">
    <property type="entry name" value="SEC-C"/>
    <property type="match status" value="2"/>
</dbReference>
<feature type="domain" description="YchJ-like middle NTF2-like" evidence="1">
    <location>
        <begin position="29"/>
        <end position="126"/>
    </location>
</feature>
<name>F3Z1A5_DESAF</name>
<dbReference type="NCBIfam" id="NF002449">
    <property type="entry name" value="PRK01617.1"/>
    <property type="match status" value="1"/>
</dbReference>
<dbReference type="AlphaFoldDB" id="F3Z1A5"/>
<dbReference type="Proteomes" id="UP000007844">
    <property type="component" value="Chromosome"/>
</dbReference>
<accession>F3Z1A5</accession>
<dbReference type="EMBL" id="CP003221">
    <property type="protein sequence ID" value="EGJ51108.1"/>
    <property type="molecule type" value="Genomic_DNA"/>
</dbReference>
<dbReference type="eggNOG" id="COG3012">
    <property type="taxonomic scope" value="Bacteria"/>
</dbReference>
<evidence type="ECO:0000313" key="2">
    <source>
        <dbReference type="EMBL" id="EGJ51108.1"/>
    </source>
</evidence>
<dbReference type="Gene3D" id="3.10.450.50">
    <property type="match status" value="1"/>
</dbReference>
<reference evidence="2 3" key="1">
    <citation type="journal article" date="2011" name="J. Bacteriol.">
        <title>Genome sequence of the mercury-methylating and pleomorphic Desulfovibrio africanus Strain Walvis Bay.</title>
        <authorList>
            <person name="Brown S.D."/>
            <person name="Wall J.D."/>
            <person name="Kucken A.M."/>
            <person name="Gilmour C.C."/>
            <person name="Podar M."/>
            <person name="Brandt C.C."/>
            <person name="Teshima H."/>
            <person name="Detter J.C."/>
            <person name="Han C.S."/>
            <person name="Land M.L."/>
            <person name="Lucas S."/>
            <person name="Han J."/>
            <person name="Pennacchio L."/>
            <person name="Nolan M."/>
            <person name="Pitluck S."/>
            <person name="Woyke T."/>
            <person name="Goodwin L."/>
            <person name="Palumbo A.V."/>
            <person name="Elias D.A."/>
        </authorList>
    </citation>
    <scope>NUCLEOTIDE SEQUENCE [LARGE SCALE GENOMIC DNA]</scope>
    <source>
        <strain evidence="2 3">Walvis Bay</strain>
    </source>
</reference>
<dbReference type="STRING" id="690850.Desaf_2795"/>
<evidence type="ECO:0000313" key="3">
    <source>
        <dbReference type="Proteomes" id="UP000007844"/>
    </source>
</evidence>
<dbReference type="HOGENOM" id="CLU_099590_0_0_7"/>
<dbReference type="RefSeq" id="WP_014260785.1">
    <property type="nucleotide sequence ID" value="NC_016629.1"/>
</dbReference>
<dbReference type="InterPro" id="IPR004027">
    <property type="entry name" value="SEC_C_motif"/>
</dbReference>
<dbReference type="InterPro" id="IPR032710">
    <property type="entry name" value="NTF2-like_dom_sf"/>
</dbReference>
<dbReference type="InterPro" id="IPR048469">
    <property type="entry name" value="YchJ-like_M"/>
</dbReference>
<dbReference type="SUPFAM" id="SSF54427">
    <property type="entry name" value="NTF2-like"/>
    <property type="match status" value="1"/>
</dbReference>